<dbReference type="GO" id="GO:0004519">
    <property type="term" value="F:endonuclease activity"/>
    <property type="evidence" value="ECO:0007669"/>
    <property type="project" value="InterPro"/>
</dbReference>
<dbReference type="AlphaFoldDB" id="A0A495QTA8"/>
<dbReference type="EMBL" id="RBWU01000002">
    <property type="protein sequence ID" value="RKS76740.1"/>
    <property type="molecule type" value="Genomic_DNA"/>
</dbReference>
<reference evidence="2 3" key="1">
    <citation type="submission" date="2018-10" db="EMBL/GenBank/DDBJ databases">
        <title>Genomic Encyclopedia of Archaeal and Bacterial Type Strains, Phase II (KMG-II): from individual species to whole genera.</title>
        <authorList>
            <person name="Goeker M."/>
        </authorList>
    </citation>
    <scope>NUCLEOTIDE SEQUENCE [LARGE SCALE GENOMIC DNA]</scope>
    <source>
        <strain evidence="2 3">DSM 43383</strain>
    </source>
</reference>
<evidence type="ECO:0000313" key="3">
    <source>
        <dbReference type="Proteomes" id="UP000274601"/>
    </source>
</evidence>
<dbReference type="InterPro" id="IPR002711">
    <property type="entry name" value="HNH"/>
</dbReference>
<dbReference type="RefSeq" id="WP_121434031.1">
    <property type="nucleotide sequence ID" value="NZ_RBWU01000002.1"/>
</dbReference>
<gene>
    <name evidence="2" type="ORF">BZB76_2099</name>
</gene>
<dbReference type="CDD" id="cd00085">
    <property type="entry name" value="HNHc"/>
    <property type="match status" value="1"/>
</dbReference>
<proteinExistence type="predicted"/>
<dbReference type="InterPro" id="IPR003615">
    <property type="entry name" value="HNH_nuc"/>
</dbReference>
<dbReference type="InterPro" id="IPR058807">
    <property type="entry name" value="ScoMcrA_N"/>
</dbReference>
<dbReference type="Pfam" id="PF01844">
    <property type="entry name" value="HNH"/>
    <property type="match status" value="1"/>
</dbReference>
<dbReference type="GO" id="GO:0003676">
    <property type="term" value="F:nucleic acid binding"/>
    <property type="evidence" value="ECO:0007669"/>
    <property type="project" value="InterPro"/>
</dbReference>
<evidence type="ECO:0000259" key="1">
    <source>
        <dbReference type="SMART" id="SM00507"/>
    </source>
</evidence>
<dbReference type="OrthoDB" id="9802640at2"/>
<protein>
    <submittedName>
        <fullName evidence="2">5-methylcytosine-specific restriction protein A</fullName>
    </submittedName>
</protein>
<dbReference type="SMART" id="SM00507">
    <property type="entry name" value="HNHc"/>
    <property type="match status" value="1"/>
</dbReference>
<name>A0A495QTA8_9ACTN</name>
<dbReference type="Pfam" id="PF26345">
    <property type="entry name" value="ScoMcrA_N"/>
    <property type="match status" value="1"/>
</dbReference>
<accession>A0A495QTA8</accession>
<sequence length="337" mass="37694">MALADISRDDVLKAIAEYRELGREQFLARYGFKEARTYLLVHDDAFYDSKAIADVAHRYRTGTALAAGEFSGGEKHAVRVLNQLGFEVRSTRNPPWAWDELVLACDLVASNGWRWLSSTDKRVLELSDLLQRLPIHPLAERGAKFRNPNGVARKTADLATHHPGYNGKSTKGGALDLKVLQAFLDEPTRMKASAALIRAGIDSGALLDLAWVEDPGDEDVSAPEGRLLLRNHFVRERDRNLRKKRIDQARKEHGELACEVCGFNFERTYGPRGADYIECHHVVPLHVSGETKTRLKDLALLCANCHRMIHRASPWPTPGQLRALVVKQRSGRPAEAP</sequence>
<dbReference type="Proteomes" id="UP000274601">
    <property type="component" value="Unassembled WGS sequence"/>
</dbReference>
<keyword evidence="3" id="KW-1185">Reference proteome</keyword>
<dbReference type="GO" id="GO:0008270">
    <property type="term" value="F:zinc ion binding"/>
    <property type="evidence" value="ECO:0007669"/>
    <property type="project" value="InterPro"/>
</dbReference>
<comment type="caution">
    <text evidence="2">The sequence shown here is derived from an EMBL/GenBank/DDBJ whole genome shotgun (WGS) entry which is preliminary data.</text>
</comment>
<dbReference type="Gene3D" id="1.10.30.50">
    <property type="match status" value="1"/>
</dbReference>
<organism evidence="2 3">
    <name type="scientific">Actinomadura pelletieri DSM 43383</name>
    <dbReference type="NCBI Taxonomy" id="1120940"/>
    <lineage>
        <taxon>Bacteria</taxon>
        <taxon>Bacillati</taxon>
        <taxon>Actinomycetota</taxon>
        <taxon>Actinomycetes</taxon>
        <taxon>Streptosporangiales</taxon>
        <taxon>Thermomonosporaceae</taxon>
        <taxon>Actinomadura</taxon>
    </lineage>
</organism>
<feature type="domain" description="HNH nuclease" evidence="1">
    <location>
        <begin position="243"/>
        <end position="307"/>
    </location>
</feature>
<evidence type="ECO:0000313" key="2">
    <source>
        <dbReference type="EMBL" id="RKS76740.1"/>
    </source>
</evidence>